<dbReference type="Gene3D" id="1.10.260.40">
    <property type="entry name" value="lambda repressor-like DNA-binding domains"/>
    <property type="match status" value="1"/>
</dbReference>
<evidence type="ECO:0000313" key="6">
    <source>
        <dbReference type="Proteomes" id="UP001252875"/>
    </source>
</evidence>
<feature type="domain" description="HTH lacI-type" evidence="4">
    <location>
        <begin position="3"/>
        <end position="58"/>
    </location>
</feature>
<dbReference type="SUPFAM" id="SSF47413">
    <property type="entry name" value="lambda repressor-like DNA-binding domains"/>
    <property type="match status" value="1"/>
</dbReference>
<evidence type="ECO:0000256" key="1">
    <source>
        <dbReference type="ARBA" id="ARBA00023015"/>
    </source>
</evidence>
<protein>
    <submittedName>
        <fullName evidence="5">LacI family DNA-binding transcriptional regulator</fullName>
    </submittedName>
</protein>
<organism evidence="5 6">
    <name type="scientific">Enterococcus hulanensis</name>
    <dbReference type="NCBI Taxonomy" id="2559929"/>
    <lineage>
        <taxon>Bacteria</taxon>
        <taxon>Bacillati</taxon>
        <taxon>Bacillota</taxon>
        <taxon>Bacilli</taxon>
        <taxon>Lactobacillales</taxon>
        <taxon>Enterococcaceae</taxon>
        <taxon>Enterococcus</taxon>
    </lineage>
</organism>
<evidence type="ECO:0000259" key="4">
    <source>
        <dbReference type="PROSITE" id="PS50932"/>
    </source>
</evidence>
<dbReference type="SMART" id="SM00354">
    <property type="entry name" value="HTH_LACI"/>
    <property type="match status" value="1"/>
</dbReference>
<dbReference type="CDD" id="cd06267">
    <property type="entry name" value="PBP1_LacI_sugar_binding-like"/>
    <property type="match status" value="1"/>
</dbReference>
<keyword evidence="2 5" id="KW-0238">DNA-binding</keyword>
<dbReference type="Pfam" id="PF00356">
    <property type="entry name" value="LacI"/>
    <property type="match status" value="1"/>
</dbReference>
<dbReference type="InterPro" id="IPR001761">
    <property type="entry name" value="Peripla_BP/Lac1_sug-bd_dom"/>
</dbReference>
<dbReference type="PANTHER" id="PTHR30146:SF109">
    <property type="entry name" value="HTH-TYPE TRANSCRIPTIONAL REGULATOR GALS"/>
    <property type="match status" value="1"/>
</dbReference>
<dbReference type="PROSITE" id="PS00356">
    <property type="entry name" value="HTH_LACI_1"/>
    <property type="match status" value="1"/>
</dbReference>
<dbReference type="InterPro" id="IPR010982">
    <property type="entry name" value="Lambda_DNA-bd_dom_sf"/>
</dbReference>
<dbReference type="InterPro" id="IPR000843">
    <property type="entry name" value="HTH_LacI"/>
</dbReference>
<dbReference type="PANTHER" id="PTHR30146">
    <property type="entry name" value="LACI-RELATED TRANSCRIPTIONAL REPRESSOR"/>
    <property type="match status" value="1"/>
</dbReference>
<accession>A0ABU3F352</accession>
<evidence type="ECO:0000256" key="2">
    <source>
        <dbReference type="ARBA" id="ARBA00023125"/>
    </source>
</evidence>
<keyword evidence="1" id="KW-0805">Transcription regulation</keyword>
<dbReference type="PROSITE" id="PS50932">
    <property type="entry name" value="HTH_LACI_2"/>
    <property type="match status" value="1"/>
</dbReference>
<name>A0ABU3F352_9ENTE</name>
<dbReference type="SUPFAM" id="SSF53822">
    <property type="entry name" value="Periplasmic binding protein-like I"/>
    <property type="match status" value="1"/>
</dbReference>
<keyword evidence="3" id="KW-0804">Transcription</keyword>
<dbReference type="RefSeq" id="WP_311823227.1">
    <property type="nucleotide sequence ID" value="NZ_JARPYF010000010.1"/>
</dbReference>
<comment type="caution">
    <text evidence="5">The sequence shown here is derived from an EMBL/GenBank/DDBJ whole genome shotgun (WGS) entry which is preliminary data.</text>
</comment>
<proteinExistence type="predicted"/>
<keyword evidence="6" id="KW-1185">Reference proteome</keyword>
<dbReference type="Pfam" id="PF00532">
    <property type="entry name" value="Peripla_BP_1"/>
    <property type="match status" value="1"/>
</dbReference>
<evidence type="ECO:0000313" key="5">
    <source>
        <dbReference type="EMBL" id="MDT2601550.1"/>
    </source>
</evidence>
<gene>
    <name evidence="5" type="ORF">P7D85_17320</name>
</gene>
<dbReference type="PRINTS" id="PR00036">
    <property type="entry name" value="HTHLACI"/>
</dbReference>
<dbReference type="InterPro" id="IPR028082">
    <property type="entry name" value="Peripla_BP_I"/>
</dbReference>
<dbReference type="EMBL" id="JARPYI010000011">
    <property type="protein sequence ID" value="MDT2601550.1"/>
    <property type="molecule type" value="Genomic_DNA"/>
</dbReference>
<reference evidence="5 6" key="1">
    <citation type="submission" date="2023-03" db="EMBL/GenBank/DDBJ databases">
        <authorList>
            <person name="Shen W."/>
            <person name="Cai J."/>
        </authorList>
    </citation>
    <scope>NUCLEOTIDE SEQUENCE [LARGE SCALE GENOMIC DNA]</scope>
    <source>
        <strain evidence="5 6">D6-4</strain>
    </source>
</reference>
<dbReference type="GO" id="GO:0003677">
    <property type="term" value="F:DNA binding"/>
    <property type="evidence" value="ECO:0007669"/>
    <property type="project" value="UniProtKB-KW"/>
</dbReference>
<dbReference type="CDD" id="cd01392">
    <property type="entry name" value="HTH_LacI"/>
    <property type="match status" value="1"/>
</dbReference>
<sequence length="328" mass="37577">MKVTIKEIAQLAGVSVTTVSQILNQKGGRFSEATKQRVLRVIEEQQYSPNYFASNIIAKKSKTIGVIVPDFSEQFASAIVREIKYQVEQQGYYLIICESNYDFSKERELLEQLARIAVEGIFLFTPHDYSEENSIHKGRFQDIPVIFADRGLNEGYYGTVKIDEYTGVYQAIKWLIGKGHRKIGLIMDNSEHYHLGERYEAYHQALIDHGLLIEEKYIQKRPLTIAGGYQGATELLRHSEVSAIFCCDDMVAIGCYQAVYDSEKILDQEITVVGFDGGEVTQFVRPQIKSVRQPYRELGKAYAEKIQMAIEQPNRRMDDRLFHVSFET</sequence>
<dbReference type="Proteomes" id="UP001252875">
    <property type="component" value="Unassembled WGS sequence"/>
</dbReference>
<evidence type="ECO:0000256" key="3">
    <source>
        <dbReference type="ARBA" id="ARBA00023163"/>
    </source>
</evidence>
<dbReference type="Gene3D" id="3.40.50.2300">
    <property type="match status" value="2"/>
</dbReference>